<name>A0AAC8UUT3_9LACO</name>
<dbReference type="RefSeq" id="WP_048733292.1">
    <property type="nucleotide sequence ID" value="NZ_CP012033.1"/>
</dbReference>
<sequence length="235" mass="27070">MYTHLILLAKFDNVAIAYHFASQDSTAVIHQQATIQSQSPNPAAYSPHTLKTSDPNFASVVKMDPYFTNVTVYPDWQQFLTKLDKLVLLKAIDVAAFLLQHANLTAFGLQKMLYYIYADYLVTHQVPLFEANFVAFDKGPVERAVYHLQKYHHNRLQQNNNLDLKLMTGTLPVDTKKLLLAGIEKYASRFDTAWEDNQNPTHRDQTPWTLARQRGGQNEPIRNQDILHHHRIELI</sequence>
<gene>
    <name evidence="2" type="ORF">ABN16_04610</name>
</gene>
<evidence type="ECO:0000259" key="1">
    <source>
        <dbReference type="Pfam" id="PF13274"/>
    </source>
</evidence>
<accession>A0AAC8UUT3</accession>
<protein>
    <recommendedName>
        <fullName evidence="1">Antitoxin SocA-like Panacea domain-containing protein</fullName>
    </recommendedName>
</protein>
<evidence type="ECO:0000313" key="3">
    <source>
        <dbReference type="Proteomes" id="UP000036000"/>
    </source>
</evidence>
<dbReference type="InterPro" id="IPR025272">
    <property type="entry name" value="SocA_Panacea"/>
</dbReference>
<evidence type="ECO:0000313" key="2">
    <source>
        <dbReference type="EMBL" id="AKP64346.1"/>
    </source>
</evidence>
<dbReference type="AlphaFoldDB" id="A0AAC8UUT3"/>
<organism evidence="2 3">
    <name type="scientific">Levilactobacillus koreensis</name>
    <dbReference type="NCBI Taxonomy" id="637971"/>
    <lineage>
        <taxon>Bacteria</taxon>
        <taxon>Bacillati</taxon>
        <taxon>Bacillota</taxon>
        <taxon>Bacilli</taxon>
        <taxon>Lactobacillales</taxon>
        <taxon>Lactobacillaceae</taxon>
        <taxon>Levilactobacillus</taxon>
    </lineage>
</organism>
<reference evidence="2 3" key="1">
    <citation type="submission" date="2015-07" db="EMBL/GenBank/DDBJ databases">
        <title>Lactobacillus korensis/26-25/ whole genome sequencing.</title>
        <authorList>
            <person name="Kim M.K."/>
            <person name="Im W.-T."/>
            <person name="Srinivasan S."/>
            <person name="Lee J.-J."/>
        </authorList>
    </citation>
    <scope>NUCLEOTIDE SEQUENCE [LARGE SCALE GENOMIC DNA]</scope>
    <source>
        <strain evidence="2 3">26-25</strain>
    </source>
</reference>
<keyword evidence="3" id="KW-1185">Reference proteome</keyword>
<dbReference type="KEGG" id="lko:ABN16_04610"/>
<proteinExistence type="predicted"/>
<dbReference type="Pfam" id="PF13274">
    <property type="entry name" value="SocA_Panacea"/>
    <property type="match status" value="1"/>
</dbReference>
<dbReference type="EMBL" id="CP012033">
    <property type="protein sequence ID" value="AKP64346.1"/>
    <property type="molecule type" value="Genomic_DNA"/>
</dbReference>
<feature type="domain" description="Antitoxin SocA-like Panacea" evidence="1">
    <location>
        <begin position="109"/>
        <end position="160"/>
    </location>
</feature>
<dbReference type="Proteomes" id="UP000036000">
    <property type="component" value="Chromosome"/>
</dbReference>